<feature type="transmembrane region" description="Helical" evidence="1">
    <location>
        <begin position="28"/>
        <end position="53"/>
    </location>
</feature>
<comment type="caution">
    <text evidence="3">The sequence shown here is derived from an EMBL/GenBank/DDBJ whole genome shotgun (WGS) entry which is preliminary data.</text>
</comment>
<evidence type="ECO:0000313" key="6">
    <source>
        <dbReference type="Proteomes" id="UP001152797"/>
    </source>
</evidence>
<name>A0A9P1G4Y9_9DINO</name>
<feature type="transmembrane region" description="Helical" evidence="1">
    <location>
        <begin position="830"/>
        <end position="851"/>
    </location>
</feature>
<keyword evidence="6" id="KW-1185">Reference proteome</keyword>
<dbReference type="PROSITE" id="PS00455">
    <property type="entry name" value="AMP_BINDING"/>
    <property type="match status" value="1"/>
</dbReference>
<reference evidence="4" key="2">
    <citation type="submission" date="2024-04" db="EMBL/GenBank/DDBJ databases">
        <authorList>
            <person name="Chen Y."/>
            <person name="Shah S."/>
            <person name="Dougan E. K."/>
            <person name="Thang M."/>
            <person name="Chan C."/>
        </authorList>
    </citation>
    <scope>NUCLEOTIDE SEQUENCE [LARGE SCALE GENOMIC DNA]</scope>
</reference>
<feature type="transmembrane region" description="Helical" evidence="1">
    <location>
        <begin position="770"/>
        <end position="796"/>
    </location>
</feature>
<keyword evidence="5" id="KW-0418">Kinase</keyword>
<dbReference type="Gene3D" id="3.30.300.30">
    <property type="match status" value="1"/>
</dbReference>
<dbReference type="Pfam" id="PF00501">
    <property type="entry name" value="AMP-binding"/>
    <property type="match status" value="1"/>
</dbReference>
<protein>
    <submittedName>
        <fullName evidence="5">Calcium-dependent protein kinase 12</fullName>
    </submittedName>
</protein>
<dbReference type="GO" id="GO:0005737">
    <property type="term" value="C:cytoplasm"/>
    <property type="evidence" value="ECO:0007669"/>
    <property type="project" value="TreeGrafter"/>
</dbReference>
<feature type="transmembrane region" description="Helical" evidence="1">
    <location>
        <begin position="971"/>
        <end position="998"/>
    </location>
</feature>
<sequence>MRQRSPCVHDEPSNCIHPNILHPQVQQLFLTLLVSLSASILLGVFILFVLFCFRRRNTALAQEKEEEPPETKPCGTSDDVPYPKVSVLQQFLGRAAEEPTSPALKSPQGIVTSEQLLYCAVQCAELLSPHLADNGTQLVALYLQPGPRLIAAVLGVWLAQSAWTPLDRKSPKRRLQDLVKQMQPSAVICDDDAPFKQLGIPLVHAQKLSFKGSKRIAQCEESLEGLAQVIYTSGSTGTPKGVMYTHSRLAHSTHFFAEQCGVSSSCRVLQKTPNIWSVFRHEVYPALCRGGLIIHPEPHRASDPIHLAEVITSNSVSLLVATPTVLELILDSGESLSSLQRVVCMGEPLSWRLAGILMKQLPAVQIMNFYGSTETENTTYTVPRTYGDWQATSAVPAGQAQPHVSVHLLQPGSMDVCSEGEICFGGVMSSGYWQRPDLTAMNFVQHPELGLLYRTGDLGKWQRSQLVVLGRIDRQVKIRGCRVELLELELTLRQLVLDCGGAECAAVAAQGSDHLQIVAFVCPNPEDPDKLDLEVVNQEAQAVLSPQLMPSLFAALPKLPRLAKGKLDLMSLKSFATDALVKQENQTESVVDSLGMLQHLTKSQLEEDRWQQNQQAFWTLLVMIQHFSGILGHGVHKNGDFGYTFTCLLASFCHGRDMIAMVLLLGFADSRREPVLGYRDGAALITAIGMTFWASGNTDLRIGGEWFLYTYLWARLLLVGFCRLNSGLWQAGLMFLLACMWPDDLFWLQLPETWRDHITTHSSGLDSKGLKFLTFFMPACYLLSFHATAAGAIAWVRTNGRSLMAKAEDRMSKYMGPEDPSVADAARWRLHLSFSLSCCTFFVVLSVLSGWRPKWGLEPFAYQYGFQAAYVETGDDWFGLSHAVTWQYMNNPSLGTYLALWIGETLLFILPGVAIGLAMVYMPWHFKTVGQACFGLYVCHIPIAFWPSSEWIQQIVTRCITNPKWYDSVNLLILLLWAITWALAFAYTVGVCFHYMLIAVLGELAKRLQPPETSRQLCGV</sequence>
<keyword evidence="1" id="KW-0812">Transmembrane</keyword>
<dbReference type="InterPro" id="IPR020845">
    <property type="entry name" value="AMP-binding_CS"/>
</dbReference>
<dbReference type="OrthoDB" id="416786at2759"/>
<dbReference type="Proteomes" id="UP001152797">
    <property type="component" value="Unassembled WGS sequence"/>
</dbReference>
<evidence type="ECO:0000313" key="5">
    <source>
        <dbReference type="EMBL" id="CAL4784819.1"/>
    </source>
</evidence>
<evidence type="ECO:0000313" key="3">
    <source>
        <dbReference type="EMBL" id="CAI3997507.1"/>
    </source>
</evidence>
<keyword evidence="1" id="KW-1133">Transmembrane helix</keyword>
<reference evidence="3" key="1">
    <citation type="submission" date="2022-10" db="EMBL/GenBank/DDBJ databases">
        <authorList>
            <person name="Chen Y."/>
            <person name="Dougan E. K."/>
            <person name="Chan C."/>
            <person name="Rhodes N."/>
            <person name="Thang M."/>
        </authorList>
    </citation>
    <scope>NUCLEOTIDE SEQUENCE</scope>
</reference>
<evidence type="ECO:0000259" key="2">
    <source>
        <dbReference type="Pfam" id="PF00501"/>
    </source>
</evidence>
<proteinExistence type="predicted"/>
<dbReference type="PANTHER" id="PTHR45527">
    <property type="entry name" value="NONRIBOSOMAL PEPTIDE SYNTHETASE"/>
    <property type="match status" value="1"/>
</dbReference>
<feature type="transmembrane region" description="Helical" evidence="1">
    <location>
        <begin position="898"/>
        <end position="921"/>
    </location>
</feature>
<keyword evidence="1" id="KW-0472">Membrane</keyword>
<evidence type="ECO:0000256" key="1">
    <source>
        <dbReference type="SAM" id="Phobius"/>
    </source>
</evidence>
<gene>
    <name evidence="3" type="ORF">C1SCF055_LOCUS23882</name>
</gene>
<feature type="transmembrane region" description="Helical" evidence="1">
    <location>
        <begin position="928"/>
        <end position="946"/>
    </location>
</feature>
<dbReference type="Gene3D" id="3.40.50.12780">
    <property type="entry name" value="N-terminal domain of ligase-like"/>
    <property type="match status" value="1"/>
</dbReference>
<dbReference type="EMBL" id="CAMXCT030002341">
    <property type="protein sequence ID" value="CAL4784819.1"/>
    <property type="molecule type" value="Genomic_DNA"/>
</dbReference>
<dbReference type="PANTHER" id="PTHR45527:SF1">
    <property type="entry name" value="FATTY ACID SYNTHASE"/>
    <property type="match status" value="1"/>
</dbReference>
<dbReference type="AlphaFoldDB" id="A0A9P1G4Y9"/>
<evidence type="ECO:0000313" key="4">
    <source>
        <dbReference type="EMBL" id="CAL1150882.1"/>
    </source>
</evidence>
<dbReference type="EMBL" id="CAMXCT020002341">
    <property type="protein sequence ID" value="CAL1150882.1"/>
    <property type="molecule type" value="Genomic_DNA"/>
</dbReference>
<dbReference type="GO" id="GO:0016301">
    <property type="term" value="F:kinase activity"/>
    <property type="evidence" value="ECO:0007669"/>
    <property type="project" value="UniProtKB-KW"/>
</dbReference>
<dbReference type="GO" id="GO:0044550">
    <property type="term" value="P:secondary metabolite biosynthetic process"/>
    <property type="evidence" value="ECO:0007669"/>
    <property type="project" value="TreeGrafter"/>
</dbReference>
<accession>A0A9P1G4Y9</accession>
<feature type="domain" description="AMP-dependent synthetase/ligase" evidence="2">
    <location>
        <begin position="94"/>
        <end position="433"/>
    </location>
</feature>
<dbReference type="GO" id="GO:0043041">
    <property type="term" value="P:amino acid activation for nonribosomal peptide biosynthetic process"/>
    <property type="evidence" value="ECO:0007669"/>
    <property type="project" value="TreeGrafter"/>
</dbReference>
<keyword evidence="5" id="KW-0808">Transferase</keyword>
<dbReference type="GO" id="GO:0031177">
    <property type="term" value="F:phosphopantetheine binding"/>
    <property type="evidence" value="ECO:0007669"/>
    <property type="project" value="TreeGrafter"/>
</dbReference>
<dbReference type="InterPro" id="IPR045851">
    <property type="entry name" value="AMP-bd_C_sf"/>
</dbReference>
<dbReference type="SUPFAM" id="SSF56801">
    <property type="entry name" value="Acetyl-CoA synthetase-like"/>
    <property type="match status" value="1"/>
</dbReference>
<dbReference type="InterPro" id="IPR000873">
    <property type="entry name" value="AMP-dep_synth/lig_dom"/>
</dbReference>
<dbReference type="EMBL" id="CAMXCT010002341">
    <property type="protein sequence ID" value="CAI3997507.1"/>
    <property type="molecule type" value="Genomic_DNA"/>
</dbReference>
<dbReference type="InterPro" id="IPR042099">
    <property type="entry name" value="ANL_N_sf"/>
</dbReference>
<organism evidence="3">
    <name type="scientific">Cladocopium goreaui</name>
    <dbReference type="NCBI Taxonomy" id="2562237"/>
    <lineage>
        <taxon>Eukaryota</taxon>
        <taxon>Sar</taxon>
        <taxon>Alveolata</taxon>
        <taxon>Dinophyceae</taxon>
        <taxon>Suessiales</taxon>
        <taxon>Symbiodiniaceae</taxon>
        <taxon>Cladocopium</taxon>
    </lineage>
</organism>